<accession>A0A481Z1G6</accession>
<organism evidence="1">
    <name type="scientific">Pithovirus LCPAC001</name>
    <dbReference type="NCBI Taxonomy" id="2506585"/>
    <lineage>
        <taxon>Viruses</taxon>
        <taxon>Pithoviruses</taxon>
    </lineage>
</organism>
<dbReference type="EMBL" id="MK500428">
    <property type="protein sequence ID" value="QBK89557.1"/>
    <property type="molecule type" value="Genomic_DNA"/>
</dbReference>
<gene>
    <name evidence="1" type="ORF">LCPAC001_00670</name>
</gene>
<evidence type="ECO:0000313" key="1">
    <source>
        <dbReference type="EMBL" id="QBK89557.1"/>
    </source>
</evidence>
<reference evidence="1" key="1">
    <citation type="journal article" date="2019" name="MBio">
        <title>Virus Genomes from Deep Sea Sediments Expand the Ocean Megavirome and Support Independent Origins of Viral Gigantism.</title>
        <authorList>
            <person name="Backstrom D."/>
            <person name="Yutin N."/>
            <person name="Jorgensen S.L."/>
            <person name="Dharamshi J."/>
            <person name="Homa F."/>
            <person name="Zaremba-Niedwiedzka K."/>
            <person name="Spang A."/>
            <person name="Wolf Y.I."/>
            <person name="Koonin E.V."/>
            <person name="Ettema T.J."/>
        </authorList>
    </citation>
    <scope>NUCLEOTIDE SEQUENCE</scope>
</reference>
<name>A0A481Z1G6_9VIRU</name>
<sequence length="143" mass="16643">MYSLIVGVPLEQIVYIKHSTHEYEVYNKKGIKTGKCQKCTVCELTVDGKTYSYEGEPSYEVLMDIMKLDDRGYLDYYQGCEESLTKGVIIGKTICEKYSNGNAFELKEVAKDIDKMKFVVENMIEKMYGKKLRVKLYMWSYDT</sequence>
<protein>
    <submittedName>
        <fullName evidence="1">Uncharacterized protein</fullName>
    </submittedName>
</protein>
<proteinExistence type="predicted"/>